<organism evidence="2">
    <name type="scientific">Leifsonia sp. NPDC080035</name>
    <dbReference type="NCBI Taxonomy" id="3143936"/>
    <lineage>
        <taxon>Bacteria</taxon>
        <taxon>Bacillati</taxon>
        <taxon>Actinomycetota</taxon>
        <taxon>Actinomycetes</taxon>
        <taxon>Micrococcales</taxon>
        <taxon>Microbacteriaceae</taxon>
        <taxon>Leifsonia</taxon>
    </lineage>
</organism>
<name>A0AAU7GE18_9MICO</name>
<dbReference type="EMBL" id="CP157390">
    <property type="protein sequence ID" value="XBM48894.1"/>
    <property type="molecule type" value="Genomic_DNA"/>
</dbReference>
<evidence type="ECO:0000256" key="1">
    <source>
        <dbReference type="SAM" id="MobiDB-lite"/>
    </source>
</evidence>
<dbReference type="RefSeq" id="WP_348788815.1">
    <property type="nucleotide sequence ID" value="NZ_CP157390.1"/>
</dbReference>
<accession>A0AAU7GE18</accession>
<dbReference type="AlphaFoldDB" id="A0AAU7GE18"/>
<reference evidence="2" key="1">
    <citation type="submission" date="2024-05" db="EMBL/GenBank/DDBJ databases">
        <title>The Natural Products Discovery Center: Release of the First 8490 Sequenced Strains for Exploring Actinobacteria Biosynthetic Diversity.</title>
        <authorList>
            <person name="Kalkreuter E."/>
            <person name="Kautsar S.A."/>
            <person name="Yang D."/>
            <person name="Bader C.D."/>
            <person name="Teijaro C.N."/>
            <person name="Fluegel L."/>
            <person name="Davis C.M."/>
            <person name="Simpson J.R."/>
            <person name="Lauterbach L."/>
            <person name="Steele A.D."/>
            <person name="Gui C."/>
            <person name="Meng S."/>
            <person name="Li G."/>
            <person name="Viehrig K."/>
            <person name="Ye F."/>
            <person name="Su P."/>
            <person name="Kiefer A.F."/>
            <person name="Nichols A."/>
            <person name="Cepeda A.J."/>
            <person name="Yan W."/>
            <person name="Fan B."/>
            <person name="Jiang Y."/>
            <person name="Adhikari A."/>
            <person name="Zheng C.-J."/>
            <person name="Schuster L."/>
            <person name="Cowan T.M."/>
            <person name="Smanski M.J."/>
            <person name="Chevrette M.G."/>
            <person name="de Carvalho L.P.S."/>
            <person name="Shen B."/>
        </authorList>
    </citation>
    <scope>NUCLEOTIDE SEQUENCE</scope>
    <source>
        <strain evidence="2">NPDC080035</strain>
    </source>
</reference>
<dbReference type="InterPro" id="IPR014710">
    <property type="entry name" value="RmlC-like_jellyroll"/>
</dbReference>
<evidence type="ECO:0000313" key="2">
    <source>
        <dbReference type="EMBL" id="XBM48894.1"/>
    </source>
</evidence>
<dbReference type="Gene3D" id="2.60.120.10">
    <property type="entry name" value="Jelly Rolls"/>
    <property type="match status" value="1"/>
</dbReference>
<dbReference type="InterPro" id="IPR011051">
    <property type="entry name" value="RmlC_Cupin_sf"/>
</dbReference>
<gene>
    <name evidence="2" type="ORF">AAME72_03305</name>
</gene>
<proteinExistence type="predicted"/>
<dbReference type="SUPFAM" id="SSF51182">
    <property type="entry name" value="RmlC-like cupins"/>
    <property type="match status" value="1"/>
</dbReference>
<protein>
    <submittedName>
        <fullName evidence="2">Cytoplasmic protein</fullName>
    </submittedName>
</protein>
<feature type="region of interest" description="Disordered" evidence="1">
    <location>
        <begin position="76"/>
        <end position="116"/>
    </location>
</feature>
<sequence length="116" mass="12843">MDDDDPVVSNPDHYALLWENDRVRVLEYRDAPGDETTPHHHPDSVMVTLTSFSRRLDAGGRSRDVTLAAEQAVWLPEQSHTGRNTGDSPTHTIIVELKESSPHPQADGDALGPEHT</sequence>
<feature type="compositionally biased region" description="Polar residues" evidence="1">
    <location>
        <begin position="78"/>
        <end position="91"/>
    </location>
</feature>